<name>A0AAJ5UVN8_9BACI</name>
<dbReference type="Pfam" id="PF14412">
    <property type="entry name" value="AHH"/>
    <property type="match status" value="1"/>
</dbReference>
<dbReference type="AlphaFoldDB" id="A0AAJ5UVN8"/>
<evidence type="ECO:0000313" key="1">
    <source>
        <dbReference type="EMBL" id="WDV09114.1"/>
    </source>
</evidence>
<dbReference type="Proteomes" id="UP001219585">
    <property type="component" value="Chromosome"/>
</dbReference>
<protein>
    <submittedName>
        <fullName evidence="1">AHH domain-containing protein</fullName>
    </submittedName>
</protein>
<reference evidence="1" key="1">
    <citation type="submission" date="2022-11" db="EMBL/GenBank/DDBJ databases">
        <title>Lysinibacillus irui.</title>
        <authorList>
            <person name="Akintayo S.O."/>
        </authorList>
    </citation>
    <scope>NUCLEOTIDE SEQUENCE</scope>
    <source>
        <strain evidence="1">IRB4-01</strain>
    </source>
</reference>
<accession>A0AAJ5UVN8</accession>
<evidence type="ECO:0000313" key="2">
    <source>
        <dbReference type="Proteomes" id="UP001219585"/>
    </source>
</evidence>
<dbReference type="InterPro" id="IPR032871">
    <property type="entry name" value="AHH_dom_containing"/>
</dbReference>
<dbReference type="KEGG" id="liu:OU989_14155"/>
<sequence length="112" mass="12854">MKRAWHKYKGSAAHHIVAGDHSNVHAGRAREILKRLKIDVNSAENGVYLKHIDPNSLQPGAYHRVIHTNEYFKNVYNRLDMAEKLGGAKAREAVLTELENIRNDLLFNVKIW</sequence>
<dbReference type="EMBL" id="CP113527">
    <property type="protein sequence ID" value="WDV09114.1"/>
    <property type="molecule type" value="Genomic_DNA"/>
</dbReference>
<gene>
    <name evidence="1" type="ORF">OU989_14155</name>
</gene>
<organism evidence="1 2">
    <name type="scientific">Lysinibacillus irui</name>
    <dbReference type="NCBI Taxonomy" id="2998077"/>
    <lineage>
        <taxon>Bacteria</taxon>
        <taxon>Bacillati</taxon>
        <taxon>Bacillota</taxon>
        <taxon>Bacilli</taxon>
        <taxon>Bacillales</taxon>
        <taxon>Bacillaceae</taxon>
        <taxon>Lysinibacillus</taxon>
    </lineage>
</organism>
<proteinExistence type="predicted"/>